<comment type="catalytic activity">
    <reaction evidence="1 5">
        <text>[protein]-peptidylproline (omega=180) = [protein]-peptidylproline (omega=0)</text>
        <dbReference type="Rhea" id="RHEA:16237"/>
        <dbReference type="Rhea" id="RHEA-COMP:10747"/>
        <dbReference type="Rhea" id="RHEA-COMP:10748"/>
        <dbReference type="ChEBI" id="CHEBI:83833"/>
        <dbReference type="ChEBI" id="CHEBI:83834"/>
        <dbReference type="EC" id="5.2.1.8"/>
    </reaction>
</comment>
<dbReference type="GO" id="GO:0005737">
    <property type="term" value="C:cytoplasm"/>
    <property type="evidence" value="ECO:0007669"/>
    <property type="project" value="TreeGrafter"/>
</dbReference>
<organism evidence="7">
    <name type="scientific">Prasinoderma coloniale</name>
    <dbReference type="NCBI Taxonomy" id="156133"/>
    <lineage>
        <taxon>Eukaryota</taxon>
        <taxon>Viridiplantae</taxon>
        <taxon>Prasinodermophyta</taxon>
        <taxon>Prasinodermophyceae</taxon>
        <taxon>Prasinodermales</taxon>
        <taxon>Prasinodermaceae</taxon>
        <taxon>Prasinoderma</taxon>
    </lineage>
</organism>
<evidence type="ECO:0000313" key="7">
    <source>
        <dbReference type="EMBL" id="CAD8233240.1"/>
    </source>
</evidence>
<feature type="domain" description="PPIase FKBP-type" evidence="6">
    <location>
        <begin position="20"/>
        <end position="109"/>
    </location>
</feature>
<keyword evidence="4 5" id="KW-0413">Isomerase</keyword>
<dbReference type="Pfam" id="PF00254">
    <property type="entry name" value="FKBP_C"/>
    <property type="match status" value="1"/>
</dbReference>
<dbReference type="InterPro" id="IPR001179">
    <property type="entry name" value="PPIase_FKBP_dom"/>
</dbReference>
<accession>A0A7R9XWU9</accession>
<keyword evidence="3 5" id="KW-0697">Rotamase</keyword>
<proteinExistence type="predicted"/>
<dbReference type="SUPFAM" id="SSF54534">
    <property type="entry name" value="FKBP-like"/>
    <property type="match status" value="1"/>
</dbReference>
<evidence type="ECO:0000256" key="4">
    <source>
        <dbReference type="ARBA" id="ARBA00023235"/>
    </source>
</evidence>
<dbReference type="PANTHER" id="PTHR10516">
    <property type="entry name" value="PEPTIDYL-PROLYL CIS-TRANS ISOMERASE"/>
    <property type="match status" value="1"/>
</dbReference>
<dbReference type="PANTHER" id="PTHR10516:SF443">
    <property type="entry name" value="FK506-BINDING PROTEIN 59-RELATED"/>
    <property type="match status" value="1"/>
</dbReference>
<sequence length="147" mass="16279">MGFEIETIKEGDGKTFPVAGDILEMHYVGTLAADGKKFDSSRDKGKPFKFTIGHGQVIRGWDEGIMKMSVGQRAKLKVTADYGYGARGAGFVIPPNADLVFDVEFLRIVPTGESIKSDFLSKLPFLLAYIAVVLWILKYVRSDEQEL</sequence>
<evidence type="ECO:0000256" key="2">
    <source>
        <dbReference type="ARBA" id="ARBA00013194"/>
    </source>
</evidence>
<evidence type="ECO:0000256" key="5">
    <source>
        <dbReference type="PROSITE-ProRule" id="PRU00277"/>
    </source>
</evidence>
<evidence type="ECO:0000259" key="6">
    <source>
        <dbReference type="PROSITE" id="PS50059"/>
    </source>
</evidence>
<dbReference type="GO" id="GO:0003755">
    <property type="term" value="F:peptidyl-prolyl cis-trans isomerase activity"/>
    <property type="evidence" value="ECO:0007669"/>
    <property type="project" value="UniProtKB-KW"/>
</dbReference>
<gene>
    <name evidence="7" type="ORF">PCOL08062_LOCUS2930</name>
</gene>
<evidence type="ECO:0000256" key="1">
    <source>
        <dbReference type="ARBA" id="ARBA00000971"/>
    </source>
</evidence>
<dbReference type="AlphaFoldDB" id="A0A7R9XWU9"/>
<dbReference type="PROSITE" id="PS50059">
    <property type="entry name" value="FKBP_PPIASE"/>
    <property type="match status" value="1"/>
</dbReference>
<protein>
    <recommendedName>
        <fullName evidence="2 5">peptidylprolyl isomerase</fullName>
        <ecNumber evidence="2 5">5.2.1.8</ecNumber>
    </recommendedName>
</protein>
<evidence type="ECO:0000256" key="3">
    <source>
        <dbReference type="ARBA" id="ARBA00023110"/>
    </source>
</evidence>
<dbReference type="EC" id="5.2.1.8" evidence="2 5"/>
<dbReference type="InterPro" id="IPR046357">
    <property type="entry name" value="PPIase_dom_sf"/>
</dbReference>
<reference evidence="7" key="1">
    <citation type="submission" date="2021-01" db="EMBL/GenBank/DDBJ databases">
        <authorList>
            <person name="Corre E."/>
            <person name="Pelletier E."/>
            <person name="Niang G."/>
            <person name="Scheremetjew M."/>
            <person name="Finn R."/>
            <person name="Kale V."/>
            <person name="Holt S."/>
            <person name="Cochrane G."/>
            <person name="Meng A."/>
            <person name="Brown T."/>
            <person name="Cohen L."/>
        </authorList>
    </citation>
    <scope>NUCLEOTIDE SEQUENCE</scope>
    <source>
        <strain evidence="7">CCMP1413</strain>
    </source>
</reference>
<dbReference type="Gene3D" id="3.10.50.40">
    <property type="match status" value="1"/>
</dbReference>
<dbReference type="InterPro" id="IPR050689">
    <property type="entry name" value="FKBP-type_PPIase"/>
</dbReference>
<dbReference type="FunFam" id="3.10.50.40:FF:000025">
    <property type="entry name" value="Peptidylprolyl isomerase"/>
    <property type="match status" value="1"/>
</dbReference>
<dbReference type="EMBL" id="HBDZ01003823">
    <property type="protein sequence ID" value="CAD8233240.1"/>
    <property type="molecule type" value="Transcribed_RNA"/>
</dbReference>
<name>A0A7R9XWU9_9VIRI</name>